<protein>
    <submittedName>
        <fullName evidence="1">Pyridoxal phosphate-dependent transferase</fullName>
    </submittedName>
</protein>
<dbReference type="Proteomes" id="UP000790377">
    <property type="component" value="Unassembled WGS sequence"/>
</dbReference>
<gene>
    <name evidence="1" type="ORF">BJ138DRAFT_1135566</name>
</gene>
<evidence type="ECO:0000313" key="2">
    <source>
        <dbReference type="Proteomes" id="UP000790377"/>
    </source>
</evidence>
<name>A0ACB8ACE1_9AGAM</name>
<accession>A0ACB8ACE1</accession>
<sequence>MLGYIAALMHNPNNISPDSAPYTSHLEYVVGQQLCGMIGYPVEPVHGTGIDDEISAWGHITSGGTVANLESMWAARNCKFLPLSLKWASEVGHPLNAISSMFKIVLCTGTTKPLSNCSPWELLNLTSDEIITLRVRLSRDFGFSGTYVQEVLDPYLISTTGKQVLEAHFDIKLPPQYLISQSMHYSWPKSAGLAGIGEENIVGVPLAYTGRMDVDALDNLLSACLRNQQAVYAVVAIIGTTEQGLVDPISSILTLRQKYQALGLSFLIHADAAWGGYFTSLLRHPPTSGLDHPAPGAHDPTLALSERTEYELEHLRYTDSITIDPHKSGFIVFPAGSLCYRNGNMRYLVMKSASYIEKHHFHDGSIMGIFGVEGSKPGAAAVAAWLSHETIGLHRGGYGIMLGEAMFTSVKMYSQWVTMGLRSSRLTVTPFIMLPSELEGKTEAEIAAERRFIFDAIVGRSDEEILGNRKAQDLIKCMGPELIVQSFAINFRRADGTLNEDVEEANALNTRIHDRFSLKCPEDSTRDMNLFLGSSILTPGKYGASLAHFKKRIGLAGEGPVFVLRIVTMSPYPCTTNMLEKITSLVQKAAEEEAEKAIRRIMVIPSLHTFMLRGDNRLYMVYSPSFNIASYQYQIAMTVDLPDTAKSLYLDMRRRYPSASFEARTTQPCELLSFTSKERSQIQITSPSIPDLLIECEVTKMKPIHFSSLSRKSLQATYPENMMFYLYGSPGDLHIEHILTHAPNAQMHARVDLKLSNFDRAAFEESLNNGFIVRTDILERARMPFSSSHRPTFFRDGLIANVSLYHIDSEICQPWSACPSTMLGQLFATGEMALRDDVYVDVDGVNRTS</sequence>
<proteinExistence type="predicted"/>
<dbReference type="EMBL" id="MU267688">
    <property type="protein sequence ID" value="KAH7911139.1"/>
    <property type="molecule type" value="Genomic_DNA"/>
</dbReference>
<keyword evidence="2" id="KW-1185">Reference proteome</keyword>
<organism evidence="1 2">
    <name type="scientific">Hygrophoropsis aurantiaca</name>
    <dbReference type="NCBI Taxonomy" id="72124"/>
    <lineage>
        <taxon>Eukaryota</taxon>
        <taxon>Fungi</taxon>
        <taxon>Dikarya</taxon>
        <taxon>Basidiomycota</taxon>
        <taxon>Agaricomycotina</taxon>
        <taxon>Agaricomycetes</taxon>
        <taxon>Agaricomycetidae</taxon>
        <taxon>Boletales</taxon>
        <taxon>Coniophorineae</taxon>
        <taxon>Hygrophoropsidaceae</taxon>
        <taxon>Hygrophoropsis</taxon>
    </lineage>
</organism>
<keyword evidence="1" id="KW-0808">Transferase</keyword>
<comment type="caution">
    <text evidence="1">The sequence shown here is derived from an EMBL/GenBank/DDBJ whole genome shotgun (WGS) entry which is preliminary data.</text>
</comment>
<evidence type="ECO:0000313" key="1">
    <source>
        <dbReference type="EMBL" id="KAH7911139.1"/>
    </source>
</evidence>
<reference evidence="1" key="1">
    <citation type="journal article" date="2021" name="New Phytol.">
        <title>Evolutionary innovations through gain and loss of genes in the ectomycorrhizal Boletales.</title>
        <authorList>
            <person name="Wu G."/>
            <person name="Miyauchi S."/>
            <person name="Morin E."/>
            <person name="Kuo A."/>
            <person name="Drula E."/>
            <person name="Varga T."/>
            <person name="Kohler A."/>
            <person name="Feng B."/>
            <person name="Cao Y."/>
            <person name="Lipzen A."/>
            <person name="Daum C."/>
            <person name="Hundley H."/>
            <person name="Pangilinan J."/>
            <person name="Johnson J."/>
            <person name="Barry K."/>
            <person name="LaButti K."/>
            <person name="Ng V."/>
            <person name="Ahrendt S."/>
            <person name="Min B."/>
            <person name="Choi I.G."/>
            <person name="Park H."/>
            <person name="Plett J.M."/>
            <person name="Magnuson J."/>
            <person name="Spatafora J.W."/>
            <person name="Nagy L.G."/>
            <person name="Henrissat B."/>
            <person name="Grigoriev I.V."/>
            <person name="Yang Z.L."/>
            <person name="Xu J."/>
            <person name="Martin F.M."/>
        </authorList>
    </citation>
    <scope>NUCLEOTIDE SEQUENCE</scope>
    <source>
        <strain evidence="1">ATCC 28755</strain>
    </source>
</reference>